<organism evidence="3 4">
    <name type="scientific">Marnyiella aurantia</name>
    <dbReference type="NCBI Taxonomy" id="2758037"/>
    <lineage>
        <taxon>Bacteria</taxon>
        <taxon>Pseudomonadati</taxon>
        <taxon>Bacteroidota</taxon>
        <taxon>Flavobacteriia</taxon>
        <taxon>Flavobacteriales</taxon>
        <taxon>Weeksellaceae</taxon>
        <taxon>Marnyiella</taxon>
    </lineage>
</organism>
<reference evidence="5" key="2">
    <citation type="submission" date="2020-07" db="EMBL/GenBank/DDBJ databases">
        <title>Flavobacterium sp. xlx-214.</title>
        <authorList>
            <person name="Yang C."/>
        </authorList>
    </citation>
    <scope>NUCLEOTIDE SEQUENCE [LARGE SCALE GENOMIC DNA]</scope>
    <source>
        <strain evidence="5">CX-624</strain>
    </source>
</reference>
<dbReference type="InterPro" id="IPR001387">
    <property type="entry name" value="Cro/C1-type_HTH"/>
</dbReference>
<dbReference type="Proteomes" id="UP000515349">
    <property type="component" value="Chromosome"/>
</dbReference>
<evidence type="ECO:0000313" key="3">
    <source>
        <dbReference type="EMBL" id="QMS97413.1"/>
    </source>
</evidence>
<dbReference type="EMBL" id="JACEUX010000002">
    <property type="protein sequence ID" value="MBA5247267.1"/>
    <property type="molecule type" value="Genomic_DNA"/>
</dbReference>
<keyword evidence="5" id="KW-1185">Reference proteome</keyword>
<proteinExistence type="predicted"/>
<reference evidence="2" key="3">
    <citation type="submission" date="2020-07" db="EMBL/GenBank/DDBJ databases">
        <authorList>
            <person name="Yang C."/>
        </authorList>
    </citation>
    <scope>NUCLEOTIDE SEQUENCE</scope>
    <source>
        <strain evidence="2">Cx-624</strain>
    </source>
</reference>
<evidence type="ECO:0000313" key="5">
    <source>
        <dbReference type="Proteomes" id="UP000539710"/>
    </source>
</evidence>
<feature type="domain" description="HTH cro/C1-type" evidence="1">
    <location>
        <begin position="107"/>
        <end position="128"/>
    </location>
</feature>
<dbReference type="EMBL" id="CP059472">
    <property type="protein sequence ID" value="QMS97413.1"/>
    <property type="molecule type" value="Genomic_DNA"/>
</dbReference>
<evidence type="ECO:0000313" key="4">
    <source>
        <dbReference type="Proteomes" id="UP000515349"/>
    </source>
</evidence>
<dbReference type="Proteomes" id="UP000539710">
    <property type="component" value="Unassembled WGS sequence"/>
</dbReference>
<sequence length="134" mass="15043">MKKEEVPQEKSALESANMTDLYYVTDENGNYTTARSTGWDAKAKALEESMELINERVNAAKTAVANGTASPIVYFMEHSKMDYSILASYVGIWTLFVKQHAKPGKFKKLSEKTLQKYADAFGITVEELKNFDGK</sequence>
<name>A0A7D7LS66_9FLAO</name>
<dbReference type="KEGG" id="cbau:H1R16_06630"/>
<evidence type="ECO:0000313" key="2">
    <source>
        <dbReference type="EMBL" id="MBA5247267.1"/>
    </source>
</evidence>
<protein>
    <recommendedName>
        <fullName evidence="1">HTH cro/C1-type domain-containing protein</fullName>
    </recommendedName>
</protein>
<dbReference type="AlphaFoldDB" id="A0A7D7LS66"/>
<gene>
    <name evidence="3" type="ORF">H1R16_06630</name>
    <name evidence="2" type="ORF">H2507_08810</name>
</gene>
<reference evidence="3 4" key="1">
    <citation type="submission" date="2020-07" db="EMBL/GenBank/DDBJ databases">
        <title>Chryseobacterium sp.cx-624.</title>
        <authorList>
            <person name="Yang C."/>
        </authorList>
    </citation>
    <scope>NUCLEOTIDE SEQUENCE [LARGE SCALE GENOMIC DNA]</scope>
    <source>
        <strain evidence="3">Cx-624</strain>
        <strain evidence="4">cx-624</strain>
    </source>
</reference>
<accession>A0A7D7LS66</accession>
<dbReference type="RefSeq" id="WP_181887350.1">
    <property type="nucleotide sequence ID" value="NZ_CP059472.1"/>
</dbReference>
<evidence type="ECO:0000259" key="1">
    <source>
        <dbReference type="PROSITE" id="PS50943"/>
    </source>
</evidence>
<dbReference type="PROSITE" id="PS50943">
    <property type="entry name" value="HTH_CROC1"/>
    <property type="match status" value="1"/>
</dbReference>